<protein>
    <recommendedName>
        <fullName evidence="5">Protein PsbN</fullName>
    </recommendedName>
</protein>
<evidence type="ECO:0000313" key="7">
    <source>
        <dbReference type="Proteomes" id="UP000240206"/>
    </source>
</evidence>
<dbReference type="InterPro" id="IPR003398">
    <property type="entry name" value="PSII_PsbN"/>
</dbReference>
<gene>
    <name evidence="5" type="primary">psbN</name>
    <name evidence="6" type="ORF">C7K08_10385</name>
</gene>
<keyword evidence="4 5" id="KW-0472">Membrane</keyword>
<sequence>METTSPAISVALTVLVVLLALTGFGIYTAFGPPSKQLTDPFDDHED</sequence>
<dbReference type="NCBIfam" id="NF009650">
    <property type="entry name" value="PRK13183.1"/>
    <property type="match status" value="1"/>
</dbReference>
<keyword evidence="7" id="KW-1185">Reference proteome</keyword>
<comment type="function">
    <text evidence="5">May play a role in photosystem I and II biogenesis.</text>
</comment>
<evidence type="ECO:0000256" key="3">
    <source>
        <dbReference type="ARBA" id="ARBA00022989"/>
    </source>
</evidence>
<evidence type="ECO:0000256" key="2">
    <source>
        <dbReference type="ARBA" id="ARBA00022692"/>
    </source>
</evidence>
<dbReference type="HAMAP" id="MF_00293">
    <property type="entry name" value="PSII_PsbN"/>
    <property type="match status" value="1"/>
</dbReference>
<organism evidence="6 7">
    <name type="scientific">Synechococcus lacustris str. Tous</name>
    <dbReference type="NCBI Taxonomy" id="1910958"/>
    <lineage>
        <taxon>Bacteria</taxon>
        <taxon>Bacillati</taxon>
        <taxon>Cyanobacteriota</taxon>
        <taxon>Cyanophyceae</taxon>
        <taxon>Synechococcales</taxon>
        <taxon>Synechococcaceae</taxon>
        <taxon>Synechococcus</taxon>
    </lineage>
</organism>
<comment type="similarity">
    <text evidence="5">Belongs to the PsbN family.</text>
</comment>
<proteinExistence type="inferred from homology"/>
<keyword evidence="5" id="KW-0793">Thylakoid</keyword>
<dbReference type="RefSeq" id="WP_106500554.1">
    <property type="nucleotide sequence ID" value="NZ_PXVC01000060.1"/>
</dbReference>
<evidence type="ECO:0000256" key="4">
    <source>
        <dbReference type="ARBA" id="ARBA00023136"/>
    </source>
</evidence>
<name>A0A2P7ECL8_9SYNE</name>
<comment type="caution">
    <text evidence="5">Originally thought to be a component of PSII; based on experiments in Synechocystis, N.tabacum and barley, and its absence from PSII in T.elongatus and T.vulcanus, this is probably not true.</text>
</comment>
<comment type="caution">
    <text evidence="6">The sequence shown here is derived from an EMBL/GenBank/DDBJ whole genome shotgun (WGS) entry which is preliminary data.</text>
</comment>
<evidence type="ECO:0000313" key="6">
    <source>
        <dbReference type="EMBL" id="PSI00953.1"/>
    </source>
</evidence>
<keyword evidence="3 5" id="KW-1133">Transmembrane helix</keyword>
<dbReference type="Proteomes" id="UP000240206">
    <property type="component" value="Unassembled WGS sequence"/>
</dbReference>
<dbReference type="Pfam" id="PF02468">
    <property type="entry name" value="PsbN"/>
    <property type="match status" value="1"/>
</dbReference>
<keyword evidence="2 5" id="KW-0812">Transmembrane</keyword>
<dbReference type="AlphaFoldDB" id="A0A2P7ECL8"/>
<dbReference type="PANTHER" id="PTHR35326:SF3">
    <property type="entry name" value="PROTEIN PSBN"/>
    <property type="match status" value="1"/>
</dbReference>
<reference evidence="7" key="1">
    <citation type="submission" date="2018-03" db="EMBL/GenBank/DDBJ databases">
        <title>Ecological and genomic features of two cosmopolitan and abundant freshwater picocyanobacteria.</title>
        <authorList>
            <person name="Cabello-Yeves P.J."/>
            <person name="Picazo A."/>
            <person name="Camacho A."/>
            <person name="Callieri C."/>
            <person name="Rosselli R."/>
            <person name="Roda-Garcia J."/>
            <person name="Coutinho F.H."/>
            <person name="Rodriguez-Valera F."/>
        </authorList>
    </citation>
    <scope>NUCLEOTIDE SEQUENCE [LARGE SCALE GENOMIC DNA]</scope>
    <source>
        <strain evidence="7">Tous</strain>
    </source>
</reference>
<dbReference type="EMBL" id="PXVC01000060">
    <property type="protein sequence ID" value="PSI00953.1"/>
    <property type="molecule type" value="Genomic_DNA"/>
</dbReference>
<accession>A0A2P7ECL8</accession>
<dbReference type="PANTHER" id="PTHR35326">
    <property type="entry name" value="PROTEIN PSBN"/>
    <property type="match status" value="1"/>
</dbReference>
<dbReference type="GO" id="GO:0015979">
    <property type="term" value="P:photosynthesis"/>
    <property type="evidence" value="ECO:0007669"/>
    <property type="project" value="InterPro"/>
</dbReference>
<evidence type="ECO:0000256" key="1">
    <source>
        <dbReference type="ARBA" id="ARBA00004167"/>
    </source>
</evidence>
<dbReference type="GO" id="GO:0031676">
    <property type="term" value="C:plasma membrane-derived thylakoid membrane"/>
    <property type="evidence" value="ECO:0007669"/>
    <property type="project" value="UniProtKB-SubCell"/>
</dbReference>
<evidence type="ECO:0000256" key="5">
    <source>
        <dbReference type="HAMAP-Rule" id="MF_00293"/>
    </source>
</evidence>
<dbReference type="STRING" id="1910958.BTM30_01585"/>
<feature type="transmembrane region" description="Helical" evidence="5">
    <location>
        <begin position="6"/>
        <end position="30"/>
    </location>
</feature>
<comment type="subcellular location">
    <subcellularLocation>
        <location evidence="5">Cellular thylakoid membrane</location>
        <topology evidence="5">Single-pass membrane protein</topology>
    </subcellularLocation>
    <subcellularLocation>
        <location evidence="1">Membrane</location>
        <topology evidence="1">Single-pass membrane protein</topology>
    </subcellularLocation>
</comment>